<dbReference type="Proteomes" id="UP000676336">
    <property type="component" value="Unassembled WGS sequence"/>
</dbReference>
<sequence>FTPQDPLPAPKPPDEQEQKLSTKQRKKKSRGNRAEQHFRRRLNRRNLDEASKASLIQARMKRQEQNVNKNNIETNQMEDDLQVTEVPLNDIGHDGNSKKRKRDTSTNIQNHLSQSFSPLSISQGCRKKTKNHIRSEAIPLKTVQEKNDQSKASTKSFMSTYLPQYLTVSDRKFKEILSKSIHDGHKIYEWLDTDEKLKLTRQLAHSVNLIYYLKLQQQLWQDYYDLGIKDGVWTPRISKTKAKEHNTCLSYGRSEKFVEQRQKTIQHQLNRTE</sequence>
<feature type="compositionally biased region" description="Basic residues" evidence="1">
    <location>
        <begin position="22"/>
        <end position="31"/>
    </location>
</feature>
<feature type="compositionally biased region" description="Polar residues" evidence="1">
    <location>
        <begin position="65"/>
        <end position="75"/>
    </location>
</feature>
<feature type="region of interest" description="Disordered" evidence="1">
    <location>
        <begin position="1"/>
        <end position="115"/>
    </location>
</feature>
<reference evidence="2" key="1">
    <citation type="submission" date="2021-02" db="EMBL/GenBank/DDBJ databases">
        <authorList>
            <person name="Nowell W R."/>
        </authorList>
    </citation>
    <scope>NUCLEOTIDE SEQUENCE</scope>
</reference>
<dbReference type="AlphaFoldDB" id="A0A8S3IIN4"/>
<gene>
    <name evidence="2" type="ORF">SMN809_LOCUS75127</name>
</gene>
<name>A0A8S3IIN4_9BILA</name>
<feature type="compositionally biased region" description="Pro residues" evidence="1">
    <location>
        <begin position="1"/>
        <end position="11"/>
    </location>
</feature>
<accession>A0A8S3IIN4</accession>
<comment type="caution">
    <text evidence="2">The sequence shown here is derived from an EMBL/GenBank/DDBJ whole genome shotgun (WGS) entry which is preliminary data.</text>
</comment>
<dbReference type="EMBL" id="CAJOBI010331772">
    <property type="protein sequence ID" value="CAF5199668.1"/>
    <property type="molecule type" value="Genomic_DNA"/>
</dbReference>
<evidence type="ECO:0000313" key="3">
    <source>
        <dbReference type="Proteomes" id="UP000676336"/>
    </source>
</evidence>
<feature type="compositionally biased region" description="Polar residues" evidence="1">
    <location>
        <begin position="105"/>
        <end position="115"/>
    </location>
</feature>
<evidence type="ECO:0000256" key="1">
    <source>
        <dbReference type="SAM" id="MobiDB-lite"/>
    </source>
</evidence>
<feature type="non-terminal residue" evidence="2">
    <location>
        <position position="1"/>
    </location>
</feature>
<evidence type="ECO:0000313" key="2">
    <source>
        <dbReference type="EMBL" id="CAF5199668.1"/>
    </source>
</evidence>
<proteinExistence type="predicted"/>
<organism evidence="2 3">
    <name type="scientific">Rotaria magnacalcarata</name>
    <dbReference type="NCBI Taxonomy" id="392030"/>
    <lineage>
        <taxon>Eukaryota</taxon>
        <taxon>Metazoa</taxon>
        <taxon>Spiralia</taxon>
        <taxon>Gnathifera</taxon>
        <taxon>Rotifera</taxon>
        <taxon>Eurotatoria</taxon>
        <taxon>Bdelloidea</taxon>
        <taxon>Philodinida</taxon>
        <taxon>Philodinidae</taxon>
        <taxon>Rotaria</taxon>
    </lineage>
</organism>
<protein>
    <submittedName>
        <fullName evidence="2">Uncharacterized protein</fullName>
    </submittedName>
</protein>
<feature type="non-terminal residue" evidence="2">
    <location>
        <position position="273"/>
    </location>
</feature>